<name>A0ABQ9IUT6_9CUCU</name>
<proteinExistence type="inferred from homology"/>
<dbReference type="InterPro" id="IPR045046">
    <property type="entry name" value="Vps9-like"/>
</dbReference>
<feature type="coiled-coil region" evidence="6">
    <location>
        <begin position="3"/>
        <end position="47"/>
    </location>
</feature>
<dbReference type="SUPFAM" id="SSF109993">
    <property type="entry name" value="VPS9 domain"/>
    <property type="match status" value="1"/>
</dbReference>
<dbReference type="Pfam" id="PF00616">
    <property type="entry name" value="RasGAP"/>
    <property type="match status" value="1"/>
</dbReference>
<evidence type="ECO:0000256" key="5">
    <source>
        <dbReference type="ARBA" id="ARBA00023136"/>
    </source>
</evidence>
<organism evidence="10 11">
    <name type="scientific">Molorchus minor</name>
    <dbReference type="NCBI Taxonomy" id="1323400"/>
    <lineage>
        <taxon>Eukaryota</taxon>
        <taxon>Metazoa</taxon>
        <taxon>Ecdysozoa</taxon>
        <taxon>Arthropoda</taxon>
        <taxon>Hexapoda</taxon>
        <taxon>Insecta</taxon>
        <taxon>Pterygota</taxon>
        <taxon>Neoptera</taxon>
        <taxon>Endopterygota</taxon>
        <taxon>Coleoptera</taxon>
        <taxon>Polyphaga</taxon>
        <taxon>Cucujiformia</taxon>
        <taxon>Chrysomeloidea</taxon>
        <taxon>Cerambycidae</taxon>
        <taxon>Lamiinae</taxon>
        <taxon>Monochamini</taxon>
        <taxon>Molorchus</taxon>
    </lineage>
</organism>
<protein>
    <submittedName>
        <fullName evidence="10">Uncharacterized protein</fullName>
    </submittedName>
</protein>
<feature type="domain" description="Ras-GAP" evidence="8">
    <location>
        <begin position="177"/>
        <end position="321"/>
    </location>
</feature>
<evidence type="ECO:0000256" key="7">
    <source>
        <dbReference type="SAM" id="MobiDB-lite"/>
    </source>
</evidence>
<dbReference type="InterPro" id="IPR008936">
    <property type="entry name" value="Rho_GTPase_activation_prot"/>
</dbReference>
<feature type="compositionally biased region" description="Polar residues" evidence="7">
    <location>
        <begin position="707"/>
        <end position="720"/>
    </location>
</feature>
<keyword evidence="11" id="KW-1185">Reference proteome</keyword>
<keyword evidence="6" id="KW-0175">Coiled coil</keyword>
<dbReference type="InterPro" id="IPR003123">
    <property type="entry name" value="VPS9"/>
</dbReference>
<evidence type="ECO:0000256" key="1">
    <source>
        <dbReference type="ARBA" id="ARBA00004170"/>
    </source>
</evidence>
<dbReference type="PANTHER" id="PTHR23101:SF25">
    <property type="entry name" value="GTPASE-ACTIVATING PROTEIN AND VPS9 DOMAIN-CONTAINING PROTEIN 1"/>
    <property type="match status" value="1"/>
</dbReference>
<comment type="subcellular location">
    <subcellularLocation>
        <location evidence="1">Membrane</location>
        <topology evidence="1">Peripheral membrane protein</topology>
    </subcellularLocation>
</comment>
<keyword evidence="5" id="KW-0472">Membrane</keyword>
<evidence type="ECO:0000256" key="4">
    <source>
        <dbReference type="ARBA" id="ARBA00022658"/>
    </source>
</evidence>
<evidence type="ECO:0000313" key="11">
    <source>
        <dbReference type="Proteomes" id="UP001162164"/>
    </source>
</evidence>
<evidence type="ECO:0000256" key="6">
    <source>
        <dbReference type="SAM" id="Coils"/>
    </source>
</evidence>
<reference evidence="10" key="1">
    <citation type="journal article" date="2023" name="Insect Mol. Biol.">
        <title>Genome sequencing provides insights into the evolution of gene families encoding plant cell wall-degrading enzymes in longhorned beetles.</title>
        <authorList>
            <person name="Shin N.R."/>
            <person name="Okamura Y."/>
            <person name="Kirsch R."/>
            <person name="Pauchet Y."/>
        </authorList>
    </citation>
    <scope>NUCLEOTIDE SEQUENCE</scope>
    <source>
        <strain evidence="10">MMC_N1</strain>
    </source>
</reference>
<feature type="region of interest" description="Disordered" evidence="7">
    <location>
        <begin position="707"/>
        <end position="731"/>
    </location>
</feature>
<evidence type="ECO:0000313" key="10">
    <source>
        <dbReference type="EMBL" id="KAJ8965805.1"/>
    </source>
</evidence>
<feature type="compositionally biased region" description="Polar residues" evidence="7">
    <location>
        <begin position="413"/>
        <end position="430"/>
    </location>
</feature>
<feature type="region of interest" description="Disordered" evidence="7">
    <location>
        <begin position="939"/>
        <end position="969"/>
    </location>
</feature>
<dbReference type="InterPro" id="IPR037191">
    <property type="entry name" value="VPS9_dom_sf"/>
</dbReference>
<accession>A0ABQ9IUT6</accession>
<evidence type="ECO:0000259" key="8">
    <source>
        <dbReference type="PROSITE" id="PS50018"/>
    </source>
</evidence>
<gene>
    <name evidence="10" type="ORF">NQ317_019953</name>
</gene>
<feature type="compositionally biased region" description="Low complexity" evidence="7">
    <location>
        <begin position="939"/>
        <end position="953"/>
    </location>
</feature>
<feature type="domain" description="VPS9" evidence="9">
    <location>
        <begin position="1334"/>
        <end position="1474"/>
    </location>
</feature>
<dbReference type="Gene3D" id="1.20.1050.80">
    <property type="entry name" value="VPS9 domain"/>
    <property type="match status" value="1"/>
</dbReference>
<evidence type="ECO:0000259" key="9">
    <source>
        <dbReference type="PROSITE" id="PS51205"/>
    </source>
</evidence>
<comment type="caution">
    <text evidence="10">The sequence shown here is derived from an EMBL/GenBank/DDBJ whole genome shotgun (WGS) entry which is preliminary data.</text>
</comment>
<dbReference type="Gene3D" id="1.10.506.10">
    <property type="entry name" value="GTPase Activation - p120gap, domain 1"/>
    <property type="match status" value="1"/>
</dbReference>
<keyword evidence="4" id="KW-0344">Guanine-nucleotide releasing factor</keyword>
<dbReference type="PROSITE" id="PS50018">
    <property type="entry name" value="RAS_GTPASE_ACTIV_2"/>
    <property type="match status" value="1"/>
</dbReference>
<dbReference type="PROSITE" id="PS51205">
    <property type="entry name" value="VPS9"/>
    <property type="match status" value="1"/>
</dbReference>
<comment type="similarity">
    <text evidence="2">Belongs to the GAPVD1 family.</text>
</comment>
<keyword evidence="3" id="KW-0254">Endocytosis</keyword>
<dbReference type="SMART" id="SM00167">
    <property type="entry name" value="VPS9"/>
    <property type="match status" value="1"/>
</dbReference>
<evidence type="ECO:0000256" key="3">
    <source>
        <dbReference type="ARBA" id="ARBA00022583"/>
    </source>
</evidence>
<dbReference type="InterPro" id="IPR001936">
    <property type="entry name" value="RasGAP_dom"/>
</dbReference>
<dbReference type="EMBL" id="JAPWTJ010002526">
    <property type="protein sequence ID" value="KAJ8965805.1"/>
    <property type="molecule type" value="Genomic_DNA"/>
</dbReference>
<feature type="region of interest" description="Disordered" evidence="7">
    <location>
        <begin position="413"/>
        <end position="440"/>
    </location>
</feature>
<evidence type="ECO:0000256" key="2">
    <source>
        <dbReference type="ARBA" id="ARBA00008489"/>
    </source>
</evidence>
<dbReference type="SUPFAM" id="SSF48350">
    <property type="entry name" value="GTPase activation domain, GAP"/>
    <property type="match status" value="1"/>
</dbReference>
<dbReference type="Pfam" id="PF02204">
    <property type="entry name" value="VPS9"/>
    <property type="match status" value="1"/>
</dbReference>
<dbReference type="Proteomes" id="UP001162164">
    <property type="component" value="Unassembled WGS sequence"/>
</dbReference>
<dbReference type="PANTHER" id="PTHR23101">
    <property type="entry name" value="RAB GDP/GTP EXCHANGE FACTOR"/>
    <property type="match status" value="1"/>
</dbReference>
<sequence>MKKDNLENEEVNVYKVIVKLRQEKLLVKNEKSNIQELNESIRSKTQKIIQSAWITTKQRLLLCTTMRQECSKNYQKVDYILSSEFVPAKKALGFQNSIKVGNLLQVLRSQPLQLAKWLVTGEQMAEESQNYSLLLHSIVVGLYGCFIFPEDTKFMLTLLYELAKLQLLNNENPRSAALEMPIIHLMSCTDYYLDVDPEKTIMRYNQNENEIANVFKDVSEYRRAVVAKLVDFTDSFITSFLENVYSFPKSLSWIVCHISKIIEKSLGPKEANSIVTELIFTLYICPVIVDPEQYGICNAQVTDIARHNLIQVGQIIQSLALNKFEPTDPKCVDLFDLIEKNRVENFVELLFFDMDGEEPPIKTSPVIKRDTILFTEHELNNLISLLQRMHGSSKQNDNFVKDDESIEDQLLSLSLSRDNSPKSSRLASSEESTKNHITRSVSEEIKNPCNVVLVFPIDQPHSDPIGLLPEEKVLDLNVSIKDSKLFEPEATKISSSMPDTPNQNGDIKQPFSYQDEGSIGNTSDNLEAISEAASNHSVDSSIELENEDQNDNLSDMVSANVSGRGTPNISGRDTPSSQVCEHDDRVMAEARQADVAQPQQNLTRQIRSEIDDKFCKFEIKKLLEGDETISIISETWSTDVLASDNETIDAGESRHERQSLQLVDQAIQEVPIGNILDISETQSESAWSTDVMASDTERLTEIDNDDTVSVAQSDDTNSVARSDDTRSETDEIAGVRRLSTSSNSYAGNPPVASNQNYISTITVSSSTNYGTTSNNPFLPNGNVNNMTYSPDLPTLSTNSNASTTNYITSSNFQEYRKVDIKNDRINGKIYNHMEQVDNNANTVFKSLTLNNAEHSLTFSDCNAEIKSTVFCTSAINTIVNNRVQSFASKEPDLNVAGPSGFNNKTVKAVDAQIEFLKQNQNIKKYDDRSNEILLSNCSLNSSSSGSSSNSFENKNSHNENSEQWEGKPWLNSSGSSLNVTLTPSESTSELSVLSVNNINNPVNIINKKSVTLLNNKILKPSVSTGAIPKSISFDMSADKGLDDDSRSKRAGFFGKLRMGFKNKRGKSFRNPEDYRTYDDFGMSKKLTESPMKISNTDTSDDILAKYRTKPFEQESSPVKETCDERKSPKSRNIVTINSEEVNSFNDIKNKLRLVLSNVSEIPHYVKNDSVSVKNKIETVLRLELGKARKLREWSNVARISEAIRCINLLNDSNSLKLLKSMRDDIILRSTYIQYLITSKQLLLFSDKYLDSLQEQISHDKHQCEKYLATLCVKGFLSEQEAVILDFCDEFKQLGLADEKCVFHNREKTIKITLERYIMSRIYKNSIYPNGDGDRDRDRVLREHIEKLSKVITPYHKDLSIHKMYLRECPWLPAQDALRALNAYKTPRDKVKCIVHCAKCIMDLLALSQNNGSTTADDFTPVLVYVIIKVNPEAVLSTVQYVNSFFHNRLFGEEEYWWTQFCAAVEYIKTMDYSD</sequence>